<dbReference type="EMBL" id="QAOQ01000008">
    <property type="protein sequence ID" value="PTQ93582.1"/>
    <property type="molecule type" value="Genomic_DNA"/>
</dbReference>
<protein>
    <submittedName>
        <fullName evidence="9">Na+/H+-dicarboxylate symporter</fullName>
    </submittedName>
</protein>
<evidence type="ECO:0000256" key="3">
    <source>
        <dbReference type="ARBA" id="ARBA00022475"/>
    </source>
</evidence>
<feature type="transmembrane region" description="Helical" evidence="8">
    <location>
        <begin position="95"/>
        <end position="120"/>
    </location>
</feature>
<dbReference type="OrthoDB" id="9768885at2"/>
<evidence type="ECO:0000256" key="8">
    <source>
        <dbReference type="SAM" id="Phobius"/>
    </source>
</evidence>
<gene>
    <name evidence="9" type="ORF">C8P68_10844</name>
</gene>
<evidence type="ECO:0000256" key="4">
    <source>
        <dbReference type="ARBA" id="ARBA00022692"/>
    </source>
</evidence>
<feature type="transmembrane region" description="Helical" evidence="8">
    <location>
        <begin position="246"/>
        <end position="271"/>
    </location>
</feature>
<evidence type="ECO:0000256" key="6">
    <source>
        <dbReference type="ARBA" id="ARBA00022989"/>
    </source>
</evidence>
<feature type="transmembrane region" description="Helical" evidence="8">
    <location>
        <begin position="7"/>
        <end position="24"/>
    </location>
</feature>
<feature type="transmembrane region" description="Helical" evidence="8">
    <location>
        <begin position="373"/>
        <end position="390"/>
    </location>
</feature>
<proteinExistence type="predicted"/>
<feature type="transmembrane region" description="Helical" evidence="8">
    <location>
        <begin position="402"/>
        <end position="425"/>
    </location>
</feature>
<evidence type="ECO:0000256" key="1">
    <source>
        <dbReference type="ARBA" id="ARBA00004651"/>
    </source>
</evidence>
<dbReference type="SUPFAM" id="SSF118215">
    <property type="entry name" value="Proton glutamate symport protein"/>
    <property type="match status" value="1"/>
</dbReference>
<dbReference type="PANTHER" id="PTHR42865">
    <property type="entry name" value="PROTON/GLUTAMATE-ASPARTATE SYMPORTER"/>
    <property type="match status" value="1"/>
</dbReference>
<keyword evidence="4 8" id="KW-0812">Transmembrane</keyword>
<dbReference type="PRINTS" id="PR00173">
    <property type="entry name" value="EDTRNSPORT"/>
</dbReference>
<dbReference type="GO" id="GO:0006835">
    <property type="term" value="P:dicarboxylic acid transport"/>
    <property type="evidence" value="ECO:0007669"/>
    <property type="project" value="TreeGrafter"/>
</dbReference>
<dbReference type="FunFam" id="1.10.3860.10:FF:000001">
    <property type="entry name" value="C4-dicarboxylate transport protein"/>
    <property type="match status" value="1"/>
</dbReference>
<keyword evidence="2" id="KW-0813">Transport</keyword>
<evidence type="ECO:0000313" key="9">
    <source>
        <dbReference type="EMBL" id="PTQ93582.1"/>
    </source>
</evidence>
<keyword evidence="10" id="KW-1185">Reference proteome</keyword>
<accession>A0A2T5J5X0</accession>
<name>A0A2T5J5X0_9SPHI</name>
<comment type="subcellular location">
    <subcellularLocation>
        <location evidence="1">Cell membrane</location>
        <topology evidence="1">Multi-pass membrane protein</topology>
    </subcellularLocation>
</comment>
<evidence type="ECO:0000256" key="7">
    <source>
        <dbReference type="ARBA" id="ARBA00023136"/>
    </source>
</evidence>
<keyword evidence="7 8" id="KW-0472">Membrane</keyword>
<evidence type="ECO:0000256" key="2">
    <source>
        <dbReference type="ARBA" id="ARBA00022448"/>
    </source>
</evidence>
<dbReference type="Proteomes" id="UP000244168">
    <property type="component" value="Unassembled WGS sequence"/>
</dbReference>
<feature type="transmembrane region" description="Helical" evidence="8">
    <location>
        <begin position="201"/>
        <end position="219"/>
    </location>
</feature>
<dbReference type="RefSeq" id="WP_107830739.1">
    <property type="nucleotide sequence ID" value="NZ_CP160205.1"/>
</dbReference>
<keyword evidence="3" id="KW-1003">Cell membrane</keyword>
<comment type="caution">
    <text evidence="9">The sequence shown here is derived from an EMBL/GenBank/DDBJ whole genome shotgun (WGS) entry which is preliminary data.</text>
</comment>
<dbReference type="GO" id="GO:0005886">
    <property type="term" value="C:plasma membrane"/>
    <property type="evidence" value="ECO:0007669"/>
    <property type="project" value="UniProtKB-SubCell"/>
</dbReference>
<evidence type="ECO:0000256" key="5">
    <source>
        <dbReference type="ARBA" id="ARBA00022847"/>
    </source>
</evidence>
<dbReference type="InterPro" id="IPR001991">
    <property type="entry name" value="Na-dicarboxylate_symporter"/>
</dbReference>
<sequence>MLKNKLTLYIFIALVLGIVTGYLYNARVIDLYNQQISAADTRLKAINTQMVEMKDTTVAQYTALKKERTNIAQTRKTADATREDKLELFSILSKIFLNLIKMVVAPLVFTTLVVGVAKVGDIKSVGRIGGKTLLWFLSATLVSLLLGMVLVNLFKPGVAMHLPLPDSHLGTDIKKAAISLKDFVDHVFPRSFTEAMANNEILQIVIFALFFGVGTAAIGQQGEIVIKFMDAVAHVILKITGYVMKLAPLAVFGAITVVVAKQGVGVLSTYVLFIGEFYFALILLWCVIVFAGFMVLGKRSLTLVGNIKDAMLVAFSTSTSEAAYPRVLIELEKFGCNNKIVSFVLPLGYSFNLDGSMMYMTFASVFLAQSYNIHLSLGHEITMLLVLMLTSKGVAGVPRASLVVIAGTIAMFGIPEASLGLILGIDPLLDMGRSATNVLGNAMATAVVSKWEGELSLNQDSEDLGD</sequence>
<dbReference type="Pfam" id="PF00375">
    <property type="entry name" value="SDF"/>
    <property type="match status" value="1"/>
</dbReference>
<feature type="transmembrane region" description="Helical" evidence="8">
    <location>
        <begin position="277"/>
        <end position="296"/>
    </location>
</feature>
<dbReference type="PANTHER" id="PTHR42865:SF7">
    <property type="entry name" value="PROTON_GLUTAMATE-ASPARTATE SYMPORTER"/>
    <property type="match status" value="1"/>
</dbReference>
<feature type="transmembrane region" description="Helical" evidence="8">
    <location>
        <begin position="132"/>
        <end position="154"/>
    </location>
</feature>
<dbReference type="InterPro" id="IPR036458">
    <property type="entry name" value="Na:dicarbo_symporter_sf"/>
</dbReference>
<organism evidence="9 10">
    <name type="scientific">Mucilaginibacter yixingensis</name>
    <dbReference type="NCBI Taxonomy" id="1295612"/>
    <lineage>
        <taxon>Bacteria</taxon>
        <taxon>Pseudomonadati</taxon>
        <taxon>Bacteroidota</taxon>
        <taxon>Sphingobacteriia</taxon>
        <taxon>Sphingobacteriales</taxon>
        <taxon>Sphingobacteriaceae</taxon>
        <taxon>Mucilaginibacter</taxon>
    </lineage>
</organism>
<evidence type="ECO:0000313" key="10">
    <source>
        <dbReference type="Proteomes" id="UP000244168"/>
    </source>
</evidence>
<dbReference type="AlphaFoldDB" id="A0A2T5J5X0"/>
<reference evidence="9 10" key="1">
    <citation type="submission" date="2018-04" db="EMBL/GenBank/DDBJ databases">
        <title>Genomic Encyclopedia of Archaeal and Bacterial Type Strains, Phase II (KMG-II): from individual species to whole genera.</title>
        <authorList>
            <person name="Goeker M."/>
        </authorList>
    </citation>
    <scope>NUCLEOTIDE SEQUENCE [LARGE SCALE GENOMIC DNA]</scope>
    <source>
        <strain evidence="9 10">DSM 26809</strain>
    </source>
</reference>
<keyword evidence="6 8" id="KW-1133">Transmembrane helix</keyword>
<keyword evidence="5" id="KW-0769">Symport</keyword>
<dbReference type="GO" id="GO:0015293">
    <property type="term" value="F:symporter activity"/>
    <property type="evidence" value="ECO:0007669"/>
    <property type="project" value="UniProtKB-KW"/>
</dbReference>
<dbReference type="Gene3D" id="1.10.3860.10">
    <property type="entry name" value="Sodium:dicarboxylate symporter"/>
    <property type="match status" value="1"/>
</dbReference>